<evidence type="ECO:0000313" key="1">
    <source>
        <dbReference type="EMBL" id="GFR19987.1"/>
    </source>
</evidence>
<proteinExistence type="predicted"/>
<evidence type="ECO:0000313" key="2">
    <source>
        <dbReference type="Proteomes" id="UP000887116"/>
    </source>
</evidence>
<reference evidence="1" key="1">
    <citation type="submission" date="2020-07" db="EMBL/GenBank/DDBJ databases">
        <title>Multicomponent nature underlies the extraordinary mechanical properties of spider dragline silk.</title>
        <authorList>
            <person name="Kono N."/>
            <person name="Nakamura H."/>
            <person name="Mori M."/>
            <person name="Yoshida Y."/>
            <person name="Ohtoshi R."/>
            <person name="Malay A.D."/>
            <person name="Moran D.A.P."/>
            <person name="Tomita M."/>
            <person name="Numata K."/>
            <person name="Arakawa K."/>
        </authorList>
    </citation>
    <scope>NUCLEOTIDE SEQUENCE</scope>
</reference>
<dbReference type="EMBL" id="BMAO01027839">
    <property type="protein sequence ID" value="GFR19987.1"/>
    <property type="molecule type" value="Genomic_DNA"/>
</dbReference>
<keyword evidence="2" id="KW-1185">Reference proteome</keyword>
<sequence>MQRSPSSTQIRSVAPDELPQTLSSYSCFVDLDSKRKPGSHWVAIAFETIHVIIFVVTAQSNNNNILHFIKIIPIIANGISIDINALCLADLWSICSISCTIAKHP</sequence>
<protein>
    <submittedName>
        <fullName evidence="1">Uncharacterized protein</fullName>
    </submittedName>
</protein>
<name>A0A8X6LTE3_TRICU</name>
<comment type="caution">
    <text evidence="1">The sequence shown here is derived from an EMBL/GenBank/DDBJ whole genome shotgun (WGS) entry which is preliminary data.</text>
</comment>
<organism evidence="1 2">
    <name type="scientific">Trichonephila clavata</name>
    <name type="common">Joro spider</name>
    <name type="synonym">Nephila clavata</name>
    <dbReference type="NCBI Taxonomy" id="2740835"/>
    <lineage>
        <taxon>Eukaryota</taxon>
        <taxon>Metazoa</taxon>
        <taxon>Ecdysozoa</taxon>
        <taxon>Arthropoda</taxon>
        <taxon>Chelicerata</taxon>
        <taxon>Arachnida</taxon>
        <taxon>Araneae</taxon>
        <taxon>Araneomorphae</taxon>
        <taxon>Entelegynae</taxon>
        <taxon>Araneoidea</taxon>
        <taxon>Nephilidae</taxon>
        <taxon>Trichonephila</taxon>
    </lineage>
</organism>
<gene>
    <name evidence="1" type="ORF">TNCT_325981</name>
</gene>
<dbReference type="Proteomes" id="UP000887116">
    <property type="component" value="Unassembled WGS sequence"/>
</dbReference>
<accession>A0A8X6LTE3</accession>
<dbReference type="AlphaFoldDB" id="A0A8X6LTE3"/>